<dbReference type="PANTHER" id="PTHR38926:SF2">
    <property type="entry name" value="F-BOX_LRR-REPEAT PROTEIN 21-RELATED"/>
    <property type="match status" value="1"/>
</dbReference>
<dbReference type="Gene3D" id="3.80.10.10">
    <property type="entry name" value="Ribonuclease Inhibitor"/>
    <property type="match status" value="1"/>
</dbReference>
<feature type="domain" description="F-box" evidence="2">
    <location>
        <begin position="11"/>
        <end position="58"/>
    </location>
</feature>
<dbReference type="OrthoDB" id="1263376at2759"/>
<dbReference type="InParanoid" id="A0A3Q7HK24"/>
<evidence type="ECO:0000313" key="3">
    <source>
        <dbReference type="EnsemblPlants" id="Solyc08g006940.3.1"/>
    </source>
</evidence>
<gene>
    <name evidence="3" type="primary">LOC101254923</name>
</gene>
<dbReference type="PANTHER" id="PTHR38926">
    <property type="entry name" value="F-BOX DOMAIN CONTAINING PROTEIN, EXPRESSED"/>
    <property type="match status" value="1"/>
</dbReference>
<evidence type="ECO:0000256" key="1">
    <source>
        <dbReference type="SAM" id="MobiDB-lite"/>
    </source>
</evidence>
<dbReference type="PaxDb" id="4081-Solyc08g006940.2.1"/>
<dbReference type="InterPro" id="IPR001810">
    <property type="entry name" value="F-box_dom"/>
</dbReference>
<reference evidence="3" key="2">
    <citation type="submission" date="2019-01" db="UniProtKB">
        <authorList>
            <consortium name="EnsemblPlants"/>
        </authorList>
    </citation>
    <scope>IDENTIFICATION</scope>
    <source>
        <strain evidence="3">cv. Heinz 1706</strain>
    </source>
</reference>
<dbReference type="Proteomes" id="UP000004994">
    <property type="component" value="Chromosome 8"/>
</dbReference>
<dbReference type="PROSITE" id="PS50181">
    <property type="entry name" value="FBOX"/>
    <property type="match status" value="1"/>
</dbReference>
<dbReference type="GeneID" id="101254923"/>
<sequence length="311" mass="35537">MEAEDMENSIAPPWLELPPEITSSILQKVGPIEMLKSADKVCSYWRRLCHEPAMWRVVKMQNAGADFWDREDDLEKICGRAVECSNGELVDLSLEYFGSDNLLSYIAGRSPQLKRLRLVCSYNVSAVGFSAAVKKFPLLEELHLYYVGISKEAIETIGRSCRGLKSFKLNNQICRHPYIEYDDEAIAIAQNMPELRHLQLLGNKMTNEGLEAILNGCPRLESLDLRRCLNVQLEGELGKRCSSQIKSLRHPEDPTEDYGLDTEMHDFESFDEDYPSGFSDIDLISDDDDDYEFSYGSNYSDDDDDDEMFDY</sequence>
<feature type="compositionally biased region" description="Acidic residues" evidence="1">
    <location>
        <begin position="283"/>
        <end position="292"/>
    </location>
</feature>
<dbReference type="GO" id="GO:1905761">
    <property type="term" value="F:SCF ubiquitin ligase complex binding"/>
    <property type="evidence" value="ECO:0000318"/>
    <property type="project" value="GO_Central"/>
</dbReference>
<dbReference type="InterPro" id="IPR006553">
    <property type="entry name" value="Leu-rich_rpt_Cys-con_subtyp"/>
</dbReference>
<dbReference type="Gramene" id="Solyc08g006940.3.1">
    <property type="protein sequence ID" value="Solyc08g006940.3.1"/>
    <property type="gene ID" value="Solyc08g006940.3"/>
</dbReference>
<dbReference type="SUPFAM" id="SSF52047">
    <property type="entry name" value="RNI-like"/>
    <property type="match status" value="1"/>
</dbReference>
<dbReference type="CDD" id="cd22164">
    <property type="entry name" value="F-box_AtSKIP19-like"/>
    <property type="match status" value="1"/>
</dbReference>
<accession>A0A3Q7HK24</accession>
<dbReference type="EnsemblPlants" id="Solyc08g006940.3.1">
    <property type="protein sequence ID" value="Solyc08g006940.3.1"/>
    <property type="gene ID" value="Solyc08g006940.3"/>
</dbReference>
<dbReference type="InterPro" id="IPR036047">
    <property type="entry name" value="F-box-like_dom_sf"/>
</dbReference>
<dbReference type="KEGG" id="sly:101254923"/>
<evidence type="ECO:0000313" key="4">
    <source>
        <dbReference type="Proteomes" id="UP000004994"/>
    </source>
</evidence>
<keyword evidence="4" id="KW-1185">Reference proteome</keyword>
<evidence type="ECO:0000259" key="2">
    <source>
        <dbReference type="PROSITE" id="PS50181"/>
    </source>
</evidence>
<dbReference type="Gene3D" id="1.20.1280.50">
    <property type="match status" value="1"/>
</dbReference>
<dbReference type="FunCoup" id="A0A3Q7HK24">
    <property type="interactions" value="979"/>
</dbReference>
<dbReference type="Pfam" id="PF12937">
    <property type="entry name" value="F-box-like"/>
    <property type="match status" value="1"/>
</dbReference>
<proteinExistence type="predicted"/>
<dbReference type="AlphaFoldDB" id="A0A3Q7HK24"/>
<protein>
    <recommendedName>
        <fullName evidence="2">F-box domain-containing protein</fullName>
    </recommendedName>
</protein>
<dbReference type="SUPFAM" id="SSF81383">
    <property type="entry name" value="F-box domain"/>
    <property type="match status" value="1"/>
</dbReference>
<name>A0A3Q7HK24_SOLLC</name>
<dbReference type="OMA" id="FEAEIDY"/>
<feature type="compositionally biased region" description="Acidic residues" evidence="1">
    <location>
        <begin position="300"/>
        <end position="311"/>
    </location>
</feature>
<dbReference type="InterPro" id="IPR032675">
    <property type="entry name" value="LRR_dom_sf"/>
</dbReference>
<dbReference type="RefSeq" id="XP_004244536.1">
    <property type="nucleotide sequence ID" value="XM_004244488.5"/>
</dbReference>
<dbReference type="SMART" id="SM00367">
    <property type="entry name" value="LRR_CC"/>
    <property type="match status" value="4"/>
</dbReference>
<organism evidence="3">
    <name type="scientific">Solanum lycopersicum</name>
    <name type="common">Tomato</name>
    <name type="synonym">Lycopersicon esculentum</name>
    <dbReference type="NCBI Taxonomy" id="4081"/>
    <lineage>
        <taxon>Eukaryota</taxon>
        <taxon>Viridiplantae</taxon>
        <taxon>Streptophyta</taxon>
        <taxon>Embryophyta</taxon>
        <taxon>Tracheophyta</taxon>
        <taxon>Spermatophyta</taxon>
        <taxon>Magnoliopsida</taxon>
        <taxon>eudicotyledons</taxon>
        <taxon>Gunneridae</taxon>
        <taxon>Pentapetalae</taxon>
        <taxon>asterids</taxon>
        <taxon>lamiids</taxon>
        <taxon>Solanales</taxon>
        <taxon>Solanaceae</taxon>
        <taxon>Solanoideae</taxon>
        <taxon>Solaneae</taxon>
        <taxon>Solanum</taxon>
        <taxon>Solanum subgen. Lycopersicon</taxon>
    </lineage>
</organism>
<reference evidence="3" key="1">
    <citation type="journal article" date="2012" name="Nature">
        <title>The tomato genome sequence provides insights into fleshy fruit evolution.</title>
        <authorList>
            <consortium name="Tomato Genome Consortium"/>
        </authorList>
    </citation>
    <scope>NUCLEOTIDE SEQUENCE [LARGE SCALE GENOMIC DNA]</scope>
    <source>
        <strain evidence="3">cv. Heinz 1706</strain>
    </source>
</reference>
<feature type="region of interest" description="Disordered" evidence="1">
    <location>
        <begin position="269"/>
        <end position="311"/>
    </location>
</feature>